<feature type="compositionally biased region" description="Gly residues" evidence="1">
    <location>
        <begin position="553"/>
        <end position="567"/>
    </location>
</feature>
<feature type="compositionally biased region" description="Low complexity" evidence="1">
    <location>
        <begin position="635"/>
        <end position="708"/>
    </location>
</feature>
<dbReference type="InterPro" id="IPR036028">
    <property type="entry name" value="SH3-like_dom_sf"/>
</dbReference>
<feature type="region of interest" description="Disordered" evidence="1">
    <location>
        <begin position="425"/>
        <end position="475"/>
    </location>
</feature>
<feature type="compositionally biased region" description="Gly residues" evidence="1">
    <location>
        <begin position="760"/>
        <end position="778"/>
    </location>
</feature>
<comment type="caution">
    <text evidence="3">The sequence shown here is derived from an EMBL/GenBank/DDBJ whole genome shotgun (WGS) entry which is preliminary data.</text>
</comment>
<feature type="region of interest" description="Disordered" evidence="1">
    <location>
        <begin position="518"/>
        <end position="778"/>
    </location>
</feature>
<proteinExistence type="predicted"/>
<keyword evidence="2" id="KW-0812">Transmembrane</keyword>
<feature type="region of interest" description="Disordered" evidence="1">
    <location>
        <begin position="56"/>
        <end position="82"/>
    </location>
</feature>
<keyword evidence="2" id="KW-1133">Transmembrane helix</keyword>
<feature type="compositionally biased region" description="Polar residues" evidence="1">
    <location>
        <begin position="218"/>
        <end position="229"/>
    </location>
</feature>
<feature type="region of interest" description="Disordered" evidence="1">
    <location>
        <begin position="206"/>
        <end position="230"/>
    </location>
</feature>
<organism evidence="3 4">
    <name type="scientific">Psilocybe cyanescens</name>
    <dbReference type="NCBI Taxonomy" id="93625"/>
    <lineage>
        <taxon>Eukaryota</taxon>
        <taxon>Fungi</taxon>
        <taxon>Dikarya</taxon>
        <taxon>Basidiomycota</taxon>
        <taxon>Agaricomycotina</taxon>
        <taxon>Agaricomycetes</taxon>
        <taxon>Agaricomycetidae</taxon>
        <taxon>Agaricales</taxon>
        <taxon>Agaricineae</taxon>
        <taxon>Strophariaceae</taxon>
        <taxon>Psilocybe</taxon>
    </lineage>
</organism>
<feature type="compositionally biased region" description="Low complexity" evidence="1">
    <location>
        <begin position="749"/>
        <end position="759"/>
    </location>
</feature>
<reference evidence="3 4" key="1">
    <citation type="journal article" date="2018" name="Evol. Lett.">
        <title>Horizontal gene cluster transfer increased hallucinogenic mushroom diversity.</title>
        <authorList>
            <person name="Reynolds H.T."/>
            <person name="Vijayakumar V."/>
            <person name="Gluck-Thaler E."/>
            <person name="Korotkin H.B."/>
            <person name="Matheny P.B."/>
            <person name="Slot J.C."/>
        </authorList>
    </citation>
    <scope>NUCLEOTIDE SEQUENCE [LARGE SCALE GENOMIC DNA]</scope>
    <source>
        <strain evidence="3 4">2631</strain>
    </source>
</reference>
<dbReference type="STRING" id="93625.A0A409WMM7"/>
<keyword evidence="4" id="KW-1185">Reference proteome</keyword>
<sequence>MQAAHKRAADSFISLHANLDLPISVGLDVNLAPLASLVGIGNGGGGSPATTTSVHTTPIGQTGTTLDTTPTTVAAQPSEGSHTVAMPTTSNGDDGSHTGAVTPTIVLTSIERPSSIPGTTGNDVSFTSAADTSLRSIQGSTANGAGAGILVAIETLSGSVIRTITRVPRPTVGAAISFGASSSLVENHSIDPSNSADFLTTATTTFASVDPTNDGPGATNTPRSGSSKRGLSPGEIAGIVIALIILLIGIFIVICRRRRAYRRDQATLGWSTSRLSYQYQDESSPRFQDVFRRFTMPSAPNRPNSFNEETAILSPPPMAEYARSERSSMSVSSLPRSFSSSLRDRGHRHSGSVGSTNSAGTVQSLLIDTREFTVKETAPMSAPPFSSSKSFVPSSPPIPTIQISPPTSPKKIFIPSYRPIAVDLPPIPPLPSSPPPMPPSSPLRTRNPFEDPPGHLTSSRQGNRATMRVSQRQTSDHIVIGRALADKTIVEAREPQLIKIGLPLPSVPVLTPLLSPLVGGSNSNQNPGSGSGSTTTAAAPPPAQSTTSSGNSGSSGGASGGSSGGSSSGSTGDGSTTSNPGNGGSSGGGTSSGGTSSSGGSSSGGTSSSGGSSSGDTPASGGSTSSGGSSGSGNGSSSSGDTSSSGSTSGDTSTTGNGSSSGSSSSSSQGGDGNTSTSGGIVLSSGGSANGTSTSDGGSSDSNGSDSGDVQHSAGSGGGSSSGGVANAGGIPGSTGGVHSVSGKGIPYSTQSGGSSAATGVGGISSGGSDGESSGGKHGLSGGAIAGIAICLLALLVGFVIFFVRRRTRSRRHEQTNRWWFTSNRVSQPYGDRNSKEILAPGVRTARSSFATTVDHSDRSDRNHSPIPRNSFIIPPLPPMAEIGRSNGNIPALTIDTSHFSSAPVIIESRFSVSSQVSAETGSEYLVVHHRDSLNPGTPMSVRPFSPSESFAFPRPPDPVGDRNSAYSRPSSSGTLAMLQAGTHFSFHSSNVPPTPSLPTLIVSQDNPINSVLDPFADNNPFDNPAPTEPSYASGNGDFAETEFICRPFVPTLPDELAVRPDDPVRILKTFDDGWALVEKVRPDDPKGKRTNEGVERGLIPIDCLRAPGQALPAFFAAKRVSSYAGSLAGSEINAL</sequence>
<feature type="compositionally biased region" description="Low complexity" evidence="1">
    <location>
        <begin position="327"/>
        <end position="341"/>
    </location>
</feature>
<feature type="compositionally biased region" description="Polar residues" evidence="1">
    <location>
        <begin position="73"/>
        <end position="82"/>
    </location>
</feature>
<feature type="transmembrane region" description="Helical" evidence="2">
    <location>
        <begin position="236"/>
        <end position="254"/>
    </location>
</feature>
<feature type="region of interest" description="Disordered" evidence="1">
    <location>
        <begin position="322"/>
        <end position="359"/>
    </location>
</feature>
<keyword evidence="2" id="KW-0472">Membrane</keyword>
<evidence type="ECO:0008006" key="5">
    <source>
        <dbReference type="Google" id="ProtNLM"/>
    </source>
</evidence>
<feature type="compositionally biased region" description="Pro residues" evidence="1">
    <location>
        <begin position="425"/>
        <end position="441"/>
    </location>
</feature>
<feature type="compositionally biased region" description="Gly residues" evidence="1">
    <location>
        <begin position="581"/>
        <end position="592"/>
    </location>
</feature>
<dbReference type="OrthoDB" id="5340910at2759"/>
<accession>A0A409WMM7</accession>
<dbReference type="Proteomes" id="UP000283269">
    <property type="component" value="Unassembled WGS sequence"/>
</dbReference>
<feature type="compositionally biased region" description="Low complexity" evidence="1">
    <location>
        <begin position="568"/>
        <end position="580"/>
    </location>
</feature>
<feature type="compositionally biased region" description="Polar residues" evidence="1">
    <location>
        <begin position="456"/>
        <end position="473"/>
    </location>
</feature>
<feature type="compositionally biased region" description="Low complexity" evidence="1">
    <location>
        <begin position="518"/>
        <end position="552"/>
    </location>
</feature>
<name>A0A409WMM7_PSICY</name>
<feature type="compositionally biased region" description="Low complexity" evidence="1">
    <location>
        <begin position="593"/>
        <end position="623"/>
    </location>
</feature>
<feature type="transmembrane region" description="Helical" evidence="2">
    <location>
        <begin position="783"/>
        <end position="804"/>
    </location>
</feature>
<protein>
    <recommendedName>
        <fullName evidence="5">SH3 domain-containing protein</fullName>
    </recommendedName>
</protein>
<dbReference type="SUPFAM" id="SSF50044">
    <property type="entry name" value="SH3-domain"/>
    <property type="match status" value="1"/>
</dbReference>
<feature type="compositionally biased region" description="Low complexity" evidence="1">
    <location>
        <begin position="56"/>
        <end position="72"/>
    </location>
</feature>
<dbReference type="InParanoid" id="A0A409WMM7"/>
<evidence type="ECO:0000256" key="2">
    <source>
        <dbReference type="SAM" id="Phobius"/>
    </source>
</evidence>
<dbReference type="EMBL" id="NHYD01003364">
    <property type="protein sequence ID" value="PPQ79768.1"/>
    <property type="molecule type" value="Genomic_DNA"/>
</dbReference>
<dbReference type="AlphaFoldDB" id="A0A409WMM7"/>
<feature type="compositionally biased region" description="Gly residues" evidence="1">
    <location>
        <begin position="624"/>
        <end position="634"/>
    </location>
</feature>
<gene>
    <name evidence="3" type="ORF">CVT25_003321</name>
</gene>
<evidence type="ECO:0000256" key="1">
    <source>
        <dbReference type="SAM" id="MobiDB-lite"/>
    </source>
</evidence>
<evidence type="ECO:0000313" key="4">
    <source>
        <dbReference type="Proteomes" id="UP000283269"/>
    </source>
</evidence>
<evidence type="ECO:0000313" key="3">
    <source>
        <dbReference type="EMBL" id="PPQ79768.1"/>
    </source>
</evidence>
<feature type="compositionally biased region" description="Gly residues" evidence="1">
    <location>
        <begin position="715"/>
        <end position="736"/>
    </location>
</feature>